<proteinExistence type="predicted"/>
<evidence type="ECO:0000256" key="1">
    <source>
        <dbReference type="SAM" id="MobiDB-lite"/>
    </source>
</evidence>
<evidence type="ECO:0000313" key="3">
    <source>
        <dbReference type="Proteomes" id="UP001176941"/>
    </source>
</evidence>
<evidence type="ECO:0000313" key="2">
    <source>
        <dbReference type="EMBL" id="CAI9152317.1"/>
    </source>
</evidence>
<organism evidence="2 3">
    <name type="scientific">Rangifer tarandus platyrhynchus</name>
    <name type="common">Svalbard reindeer</name>
    <dbReference type="NCBI Taxonomy" id="3082113"/>
    <lineage>
        <taxon>Eukaryota</taxon>
        <taxon>Metazoa</taxon>
        <taxon>Chordata</taxon>
        <taxon>Craniata</taxon>
        <taxon>Vertebrata</taxon>
        <taxon>Euteleostomi</taxon>
        <taxon>Mammalia</taxon>
        <taxon>Eutheria</taxon>
        <taxon>Laurasiatheria</taxon>
        <taxon>Artiodactyla</taxon>
        <taxon>Ruminantia</taxon>
        <taxon>Pecora</taxon>
        <taxon>Cervidae</taxon>
        <taxon>Odocoileinae</taxon>
        <taxon>Rangifer</taxon>
    </lineage>
</organism>
<feature type="region of interest" description="Disordered" evidence="1">
    <location>
        <begin position="1"/>
        <end position="141"/>
    </location>
</feature>
<protein>
    <submittedName>
        <fullName evidence="2">Uncharacterized protein</fullName>
    </submittedName>
</protein>
<dbReference type="Proteomes" id="UP001176941">
    <property type="component" value="Chromosome 1"/>
</dbReference>
<sequence length="392" mass="42264">MSLPLHQGAQRCGVSRTAGEGRERVAATVTPKTTRPDARRTGPYRSGKGGRGEAAPGTKRAGRWGRQLRRGRQPRGTPAGAHDAVGRLGAAIVGTQPRAERTAATLGRRDHQSGSPPRRPRRGSGIRGQSARGSQAGHRADQCGAALRAVGGRTPEEPAITGAPSSATRPSLSPPPRPARTEAAGGAGSQSCWTNARPCCLRTDAHPWFPGARPPPGGILHPQLHTLEGARSGCGFLTAAGLTVRRDNPLESLFSVVRGTGVHGHSTPRDAGIGPRPRLRPEVVDLRLGDPAQSCVVKGYRARWLPLLLYSLTLYSFYSRTYPPHFVYPSQLRRSQLSPTLLGHNLKHNYPSREFTGQEELSGCDLWLPTLRLHLTKRGQFVLIKRLLRGDR</sequence>
<keyword evidence="3" id="KW-1185">Reference proteome</keyword>
<dbReference type="EMBL" id="OX459937">
    <property type="protein sequence ID" value="CAI9152317.1"/>
    <property type="molecule type" value="Genomic_DNA"/>
</dbReference>
<feature type="compositionally biased region" description="Basic residues" evidence="1">
    <location>
        <begin position="60"/>
        <end position="73"/>
    </location>
</feature>
<reference evidence="2" key="1">
    <citation type="submission" date="2023-04" db="EMBL/GenBank/DDBJ databases">
        <authorList>
            <consortium name="ELIXIR-Norway"/>
        </authorList>
    </citation>
    <scope>NUCLEOTIDE SEQUENCE [LARGE SCALE GENOMIC DNA]</scope>
</reference>
<feature type="region of interest" description="Disordered" evidence="1">
    <location>
        <begin position="153"/>
        <end position="191"/>
    </location>
</feature>
<gene>
    <name evidence="2" type="ORF">MRATA1EN1_LOCUS1279</name>
</gene>
<accession>A0ABN8XSE4</accession>
<name>A0ABN8XSE4_RANTA</name>